<reference evidence="3" key="1">
    <citation type="submission" date="2020-11" db="EMBL/GenBank/DDBJ databases">
        <authorList>
            <consortium name="DOE Joint Genome Institute"/>
            <person name="Ahrendt S."/>
            <person name="Riley R."/>
            <person name="Andreopoulos W."/>
            <person name="Labutti K."/>
            <person name="Pangilinan J."/>
            <person name="Ruiz-Duenas F.J."/>
            <person name="Barrasa J.M."/>
            <person name="Sanchez-Garcia M."/>
            <person name="Camarero S."/>
            <person name="Miyauchi S."/>
            <person name="Serrano A."/>
            <person name="Linde D."/>
            <person name="Babiker R."/>
            <person name="Drula E."/>
            <person name="Ayuso-Fernandez I."/>
            <person name="Pacheco R."/>
            <person name="Padilla G."/>
            <person name="Ferreira P."/>
            <person name="Barriuso J."/>
            <person name="Kellner H."/>
            <person name="Castanera R."/>
            <person name="Alfaro M."/>
            <person name="Ramirez L."/>
            <person name="Pisabarro A.G."/>
            <person name="Kuo A."/>
            <person name="Tritt A."/>
            <person name="Lipzen A."/>
            <person name="He G."/>
            <person name="Yan M."/>
            <person name="Ng V."/>
            <person name="Cullen D."/>
            <person name="Martin F."/>
            <person name="Rosso M.-N."/>
            <person name="Henrissat B."/>
            <person name="Hibbett D."/>
            <person name="Martinez A.T."/>
            <person name="Grigoriev I.V."/>
        </authorList>
    </citation>
    <scope>NUCLEOTIDE SEQUENCE</scope>
    <source>
        <strain evidence="3">CIRM-BRFM 674</strain>
    </source>
</reference>
<keyword evidence="1" id="KW-0677">Repeat</keyword>
<dbReference type="Proteomes" id="UP000807469">
    <property type="component" value="Unassembled WGS sequence"/>
</dbReference>
<name>A0A9P5YUQ4_9AGAR</name>
<dbReference type="AlphaFoldDB" id="A0A9P5YUQ4"/>
<protein>
    <recommendedName>
        <fullName evidence="2">Nephrocystin 3-like N-terminal domain-containing protein</fullName>
    </recommendedName>
</protein>
<evidence type="ECO:0000256" key="1">
    <source>
        <dbReference type="ARBA" id="ARBA00022737"/>
    </source>
</evidence>
<dbReference type="OrthoDB" id="3043209at2759"/>
<sequence>MFNSNTGRVRIQGGSFTSILGDVHYYGRLDELERMSVKGKQKALDLLRQHITPGAFHDSDERYDPPKCHPHTRQAVLRKILNWLNDPTYCQSFLWLHGPAGAGKSAIAQTIAEICHEAGCLGACFFFCRTALLRNSKTHLIATLAYQLTLHLPSIVDHVAKAVDKDPSIFSRNLASQMKALIIKPLNDAVKEADNTSTWCRRPVLLIVDGLDECNGPKAQHYILQILSDCAQCCILPIRFLVASRSEQEIREAFGNEYLASQTLLIALDDMYHPDDDIYTFLSSRFDDIRSKHPYRRTFPGDWPSADILQQLTTRSSGQFIYAATVMKYIESRRHSPRERLDVILGLSNPGDDAPFSELDAIYNHILSSVANITPVLEILHYMIRYDCSANGIRSVLGYTWDDIQLLLADLHALIDVPDMVAGSGAVDSNPELSFYHASLADYLADPSRAKEFYVLPGNLHARFAQIWIKFSLSPHKAYIQPFHNVSYHCTQATLTPELVHELSRVDMMKIYGCTWGGVHKIFEWLKNQGTPTAERLYHNQLSHFADCMRGYIQCYPPDIQVYIAMILGLPEPVNSPAFCSLLALSGTLDETSHVTGILPEFLFGEPAHRNPVEEFTCVMFNLLTGGYPDLPEKLVEVPSPENWYALVSYYVAKLIIAIHDRRRQYFPSLIQLMNDLVCKALINHELADFLRRNKFEIVDVNSNIVGIESISNMEELVETVSAYVQKCDSVAGGTSQ</sequence>
<evidence type="ECO:0000259" key="2">
    <source>
        <dbReference type="Pfam" id="PF24883"/>
    </source>
</evidence>
<organism evidence="3 4">
    <name type="scientific">Pholiota conissans</name>
    <dbReference type="NCBI Taxonomy" id="109636"/>
    <lineage>
        <taxon>Eukaryota</taxon>
        <taxon>Fungi</taxon>
        <taxon>Dikarya</taxon>
        <taxon>Basidiomycota</taxon>
        <taxon>Agaricomycotina</taxon>
        <taxon>Agaricomycetes</taxon>
        <taxon>Agaricomycetidae</taxon>
        <taxon>Agaricales</taxon>
        <taxon>Agaricineae</taxon>
        <taxon>Strophariaceae</taxon>
        <taxon>Pholiota</taxon>
    </lineage>
</organism>
<dbReference type="SUPFAM" id="SSF52540">
    <property type="entry name" value="P-loop containing nucleoside triphosphate hydrolases"/>
    <property type="match status" value="1"/>
</dbReference>
<proteinExistence type="predicted"/>
<dbReference type="Gene3D" id="3.40.50.300">
    <property type="entry name" value="P-loop containing nucleotide triphosphate hydrolases"/>
    <property type="match status" value="1"/>
</dbReference>
<dbReference type="PANTHER" id="PTHR10039:SF14">
    <property type="entry name" value="NACHT DOMAIN-CONTAINING PROTEIN"/>
    <property type="match status" value="1"/>
</dbReference>
<evidence type="ECO:0000313" key="4">
    <source>
        <dbReference type="Proteomes" id="UP000807469"/>
    </source>
</evidence>
<dbReference type="EMBL" id="MU155348">
    <property type="protein sequence ID" value="KAF9475080.1"/>
    <property type="molecule type" value="Genomic_DNA"/>
</dbReference>
<evidence type="ECO:0000313" key="3">
    <source>
        <dbReference type="EMBL" id="KAF9475080.1"/>
    </source>
</evidence>
<accession>A0A9P5YUQ4</accession>
<dbReference type="PANTHER" id="PTHR10039">
    <property type="entry name" value="AMELOGENIN"/>
    <property type="match status" value="1"/>
</dbReference>
<dbReference type="InterPro" id="IPR056884">
    <property type="entry name" value="NPHP3-like_N"/>
</dbReference>
<keyword evidence="4" id="KW-1185">Reference proteome</keyword>
<gene>
    <name evidence="3" type="ORF">BDN70DRAFT_884139</name>
</gene>
<dbReference type="InterPro" id="IPR027417">
    <property type="entry name" value="P-loop_NTPase"/>
</dbReference>
<feature type="domain" description="Nephrocystin 3-like N-terminal" evidence="2">
    <location>
        <begin position="79"/>
        <end position="245"/>
    </location>
</feature>
<comment type="caution">
    <text evidence="3">The sequence shown here is derived from an EMBL/GenBank/DDBJ whole genome shotgun (WGS) entry which is preliminary data.</text>
</comment>
<dbReference type="Pfam" id="PF24883">
    <property type="entry name" value="NPHP3_N"/>
    <property type="match status" value="1"/>
</dbReference>